<accession>D7CW44</accession>
<keyword evidence="1 4" id="KW-0378">Hydrolase</keyword>
<evidence type="ECO:0000256" key="2">
    <source>
        <dbReference type="ARBA" id="ARBA00022963"/>
    </source>
</evidence>
<dbReference type="InterPro" id="IPR002641">
    <property type="entry name" value="PNPLA_dom"/>
</dbReference>
<dbReference type="PANTHER" id="PTHR14226">
    <property type="entry name" value="NEUROPATHY TARGET ESTERASE/SWISS CHEESE D.MELANOGASTER"/>
    <property type="match status" value="1"/>
</dbReference>
<dbReference type="InterPro" id="IPR050301">
    <property type="entry name" value="NTE"/>
</dbReference>
<dbReference type="Pfam" id="PF01734">
    <property type="entry name" value="Patatin"/>
    <property type="match status" value="1"/>
</dbReference>
<dbReference type="SUPFAM" id="SSF52151">
    <property type="entry name" value="FabD/lysophospholipase-like"/>
    <property type="match status" value="1"/>
</dbReference>
<dbReference type="PANTHER" id="PTHR14226:SF76">
    <property type="entry name" value="NTE FAMILY PROTEIN RSSA"/>
    <property type="match status" value="1"/>
</dbReference>
<organism evidence="7 8">
    <name type="scientific">Truepera radiovictrix (strain DSM 17093 / CIP 108686 / LMG 22925 / RQ-24)</name>
    <dbReference type="NCBI Taxonomy" id="649638"/>
    <lineage>
        <taxon>Bacteria</taxon>
        <taxon>Thermotogati</taxon>
        <taxon>Deinococcota</taxon>
        <taxon>Deinococci</taxon>
        <taxon>Trueperales</taxon>
        <taxon>Trueperaceae</taxon>
        <taxon>Truepera</taxon>
    </lineage>
</organism>
<dbReference type="HOGENOM" id="CLU_047251_0_0_0"/>
<keyword evidence="3 4" id="KW-0443">Lipid metabolism</keyword>
<feature type="short sequence motif" description="GXSXG" evidence="4">
    <location>
        <begin position="45"/>
        <end position="49"/>
    </location>
</feature>
<dbReference type="CDD" id="cd07205">
    <property type="entry name" value="Pat_PNPLA6_PNPLA7_NTE1_like"/>
    <property type="match status" value="1"/>
</dbReference>
<dbReference type="GO" id="GO:0016042">
    <property type="term" value="P:lipid catabolic process"/>
    <property type="evidence" value="ECO:0007669"/>
    <property type="project" value="UniProtKB-UniRule"/>
</dbReference>
<reference evidence="7 8" key="2">
    <citation type="journal article" date="2011" name="Stand. Genomic Sci.">
        <title>Complete genome sequence of Truepera radiovictrix type strain (RQ-24).</title>
        <authorList>
            <person name="Ivanova N."/>
            <person name="Rohde C."/>
            <person name="Munk C."/>
            <person name="Nolan M."/>
            <person name="Lucas S."/>
            <person name="Del Rio T.G."/>
            <person name="Tice H."/>
            <person name="Deshpande S."/>
            <person name="Cheng J.F."/>
            <person name="Tapia R."/>
            <person name="Han C."/>
            <person name="Goodwin L."/>
            <person name="Pitluck S."/>
            <person name="Liolios K."/>
            <person name="Mavromatis K."/>
            <person name="Mikhailova N."/>
            <person name="Pati A."/>
            <person name="Chen A."/>
            <person name="Palaniappan K."/>
            <person name="Land M."/>
            <person name="Hauser L."/>
            <person name="Chang Y.J."/>
            <person name="Jeffries C.D."/>
            <person name="Brambilla E."/>
            <person name="Rohde M."/>
            <person name="Goker M."/>
            <person name="Tindall B.J."/>
            <person name="Woyke T."/>
            <person name="Bristow J."/>
            <person name="Eisen J.A."/>
            <person name="Markowitz V."/>
            <person name="Hugenholtz P."/>
            <person name="Kyrpides N.C."/>
            <person name="Klenk H.P."/>
            <person name="Lapidus A."/>
        </authorList>
    </citation>
    <scope>NUCLEOTIDE SEQUENCE [LARGE SCALE GENOMIC DNA]</scope>
    <source>
        <strain evidence="8">DSM 17093 / CIP 108686 / LMG 22925 / RQ-24</strain>
    </source>
</reference>
<dbReference type="GO" id="GO:0016787">
    <property type="term" value="F:hydrolase activity"/>
    <property type="evidence" value="ECO:0007669"/>
    <property type="project" value="UniProtKB-UniRule"/>
</dbReference>
<feature type="active site" description="Nucleophile" evidence="4">
    <location>
        <position position="47"/>
    </location>
</feature>
<dbReference type="EMBL" id="CP002049">
    <property type="protein sequence ID" value="ADI14307.1"/>
    <property type="molecule type" value="Genomic_DNA"/>
</dbReference>
<dbReference type="eggNOG" id="COG1752">
    <property type="taxonomic scope" value="Bacteria"/>
</dbReference>
<feature type="compositionally biased region" description="Basic residues" evidence="5">
    <location>
        <begin position="321"/>
        <end position="333"/>
    </location>
</feature>
<dbReference type="PROSITE" id="PS51635">
    <property type="entry name" value="PNPLA"/>
    <property type="match status" value="1"/>
</dbReference>
<proteinExistence type="predicted"/>
<dbReference type="InterPro" id="IPR016035">
    <property type="entry name" value="Acyl_Trfase/lysoPLipase"/>
</dbReference>
<gene>
    <name evidence="7" type="ordered locus">Trad_1182</name>
</gene>
<dbReference type="Proteomes" id="UP000000379">
    <property type="component" value="Chromosome"/>
</dbReference>
<evidence type="ECO:0000313" key="8">
    <source>
        <dbReference type="Proteomes" id="UP000000379"/>
    </source>
</evidence>
<feature type="domain" description="PNPLA" evidence="6">
    <location>
        <begin position="14"/>
        <end position="170"/>
    </location>
</feature>
<evidence type="ECO:0000256" key="4">
    <source>
        <dbReference type="PROSITE-ProRule" id="PRU01161"/>
    </source>
</evidence>
<evidence type="ECO:0000256" key="1">
    <source>
        <dbReference type="ARBA" id="ARBA00022801"/>
    </source>
</evidence>
<reference evidence="8" key="1">
    <citation type="submission" date="2010-05" db="EMBL/GenBank/DDBJ databases">
        <title>The complete genome of Truepera radiovictris DSM 17093.</title>
        <authorList>
            <consortium name="US DOE Joint Genome Institute (JGI-PGF)"/>
            <person name="Lucas S."/>
            <person name="Copeland A."/>
            <person name="Lapidus A."/>
            <person name="Glavina del Rio T."/>
            <person name="Dalin E."/>
            <person name="Tice H."/>
            <person name="Bruce D."/>
            <person name="Goodwin L."/>
            <person name="Pitluck S."/>
            <person name="Kyrpides N."/>
            <person name="Mavromatis K."/>
            <person name="Ovchinnikova G."/>
            <person name="Munk A.C."/>
            <person name="Detter J.C."/>
            <person name="Han C."/>
            <person name="Tapia R."/>
            <person name="Land M."/>
            <person name="Hauser L."/>
            <person name="Markowitz V."/>
            <person name="Cheng J.-F."/>
            <person name="Hugenholtz P."/>
            <person name="Woyke T."/>
            <person name="Wu D."/>
            <person name="Tindall B."/>
            <person name="Pomrenke H.G."/>
            <person name="Brambilla E."/>
            <person name="Klenk H.-P."/>
            <person name="Eisen J.A."/>
        </authorList>
    </citation>
    <scope>NUCLEOTIDE SEQUENCE [LARGE SCALE GENOMIC DNA]</scope>
    <source>
        <strain evidence="8">DSM 17093 / CIP 108686 / LMG 22925 / RQ-24</strain>
    </source>
</reference>
<evidence type="ECO:0000256" key="5">
    <source>
        <dbReference type="SAM" id="MobiDB-lite"/>
    </source>
</evidence>
<evidence type="ECO:0000256" key="3">
    <source>
        <dbReference type="ARBA" id="ARBA00023098"/>
    </source>
</evidence>
<comment type="caution">
    <text evidence="4">Lacks conserved residue(s) required for the propagation of feature annotation.</text>
</comment>
<feature type="region of interest" description="Disordered" evidence="5">
    <location>
        <begin position="294"/>
        <end position="333"/>
    </location>
</feature>
<evidence type="ECO:0000259" key="6">
    <source>
        <dbReference type="PROSITE" id="PS51635"/>
    </source>
</evidence>
<dbReference type="AlphaFoldDB" id="D7CW44"/>
<dbReference type="KEGG" id="tra:Trad_1182"/>
<feature type="active site" description="Proton acceptor" evidence="4">
    <location>
        <position position="157"/>
    </location>
</feature>
<keyword evidence="2 4" id="KW-0442">Lipid degradation</keyword>
<name>D7CW44_TRURR</name>
<keyword evidence="8" id="KW-1185">Reference proteome</keyword>
<protein>
    <submittedName>
        <fullName evidence="7">Patatin</fullName>
    </submittedName>
</protein>
<evidence type="ECO:0000313" key="7">
    <source>
        <dbReference type="EMBL" id="ADI14307.1"/>
    </source>
</evidence>
<feature type="short sequence motif" description="DGA/G" evidence="4">
    <location>
        <begin position="157"/>
        <end position="159"/>
    </location>
</feature>
<sequence>METGNAPPKKRVGLILSGGAARGFAHIGLLRVLERAGITVDVIAGTSMGAILGAFYASGHTADDIYRIAKSVTWRDLIDLSLHNGLLKGLKLHAFLASHLPETFGELQTPLVVATTDLESGEEVFIFEGDLITAVRASSCFPGAFEPVTFNGRTLADGGIVNNLPINAVSFLHANFTIAGDATVPRRATLSNPSDEGRWWERMMATFRLERRNPMAQTLLRATDIMGSILTELQYTMHPADLRVQYPMPHLNIESFWALDEIVAIGEWSALQVFVRAGLLPEEALGEVAPPPAVKAFSESTHPPHQGEAAEPTHPALPKALKAKPRAPFKTRG</sequence>
<dbReference type="RefSeq" id="WP_013177678.1">
    <property type="nucleotide sequence ID" value="NC_014221.1"/>
</dbReference>
<dbReference type="Gene3D" id="3.40.1090.10">
    <property type="entry name" value="Cytosolic phospholipase A2 catalytic domain"/>
    <property type="match status" value="2"/>
</dbReference>